<keyword evidence="3" id="KW-1185">Reference proteome</keyword>
<proteinExistence type="predicted"/>
<name>A0ABT5JLV5_9SPHN</name>
<keyword evidence="1" id="KW-0732">Signal</keyword>
<protein>
    <submittedName>
        <fullName evidence="2">Uncharacterized protein</fullName>
    </submittedName>
</protein>
<feature type="chain" id="PRO_5045840471" evidence="1">
    <location>
        <begin position="23"/>
        <end position="104"/>
    </location>
</feature>
<organism evidence="2 3">
    <name type="scientific">Erythrobacter fulvus</name>
    <dbReference type="NCBI Taxonomy" id="2987523"/>
    <lineage>
        <taxon>Bacteria</taxon>
        <taxon>Pseudomonadati</taxon>
        <taxon>Pseudomonadota</taxon>
        <taxon>Alphaproteobacteria</taxon>
        <taxon>Sphingomonadales</taxon>
        <taxon>Erythrobacteraceae</taxon>
        <taxon>Erythrobacter/Porphyrobacter group</taxon>
        <taxon>Erythrobacter</taxon>
    </lineage>
</organism>
<reference evidence="2 3" key="1">
    <citation type="submission" date="2022-10" db="EMBL/GenBank/DDBJ databases">
        <title>Erythrobacter sp. sf7 Genome sequencing.</title>
        <authorList>
            <person name="Park S."/>
        </authorList>
    </citation>
    <scope>NUCLEOTIDE SEQUENCE [LARGE SCALE GENOMIC DNA]</scope>
    <source>
        <strain evidence="3">sf7</strain>
    </source>
</reference>
<dbReference type="Proteomes" id="UP001216558">
    <property type="component" value="Unassembled WGS sequence"/>
</dbReference>
<dbReference type="EMBL" id="JAQQXQ010000002">
    <property type="protein sequence ID" value="MDC8753742.1"/>
    <property type="molecule type" value="Genomic_DNA"/>
</dbReference>
<sequence>MKSTPLLAAALGLACLAAPAFAEDTAAVPATTPAAAFTVDTPIAALMADERAKAVLDKHLPGIDQHPAYEQFKAMSLKALAPFSQGMISDDMLAAIEADLATIK</sequence>
<evidence type="ECO:0000313" key="3">
    <source>
        <dbReference type="Proteomes" id="UP001216558"/>
    </source>
</evidence>
<dbReference type="PROSITE" id="PS51257">
    <property type="entry name" value="PROKAR_LIPOPROTEIN"/>
    <property type="match status" value="1"/>
</dbReference>
<evidence type="ECO:0000313" key="2">
    <source>
        <dbReference type="EMBL" id="MDC8753742.1"/>
    </source>
</evidence>
<accession>A0ABT5JLV5</accession>
<feature type="signal peptide" evidence="1">
    <location>
        <begin position="1"/>
        <end position="22"/>
    </location>
</feature>
<comment type="caution">
    <text evidence="2">The sequence shown here is derived from an EMBL/GenBank/DDBJ whole genome shotgun (WGS) entry which is preliminary data.</text>
</comment>
<evidence type="ECO:0000256" key="1">
    <source>
        <dbReference type="SAM" id="SignalP"/>
    </source>
</evidence>
<dbReference type="RefSeq" id="WP_273676323.1">
    <property type="nucleotide sequence ID" value="NZ_JAQQXQ010000002.1"/>
</dbReference>
<gene>
    <name evidence="2" type="ORF">OIK40_03695</name>
</gene>